<feature type="transmembrane region" description="Helical" evidence="1">
    <location>
        <begin position="193"/>
        <end position="217"/>
    </location>
</feature>
<dbReference type="Proteomes" id="UP000095287">
    <property type="component" value="Unplaced"/>
</dbReference>
<feature type="transmembrane region" description="Helical" evidence="1">
    <location>
        <begin position="32"/>
        <end position="54"/>
    </location>
</feature>
<accession>A0A1I7Z1U4</accession>
<keyword evidence="1" id="KW-0812">Transmembrane</keyword>
<keyword evidence="2" id="KW-1185">Reference proteome</keyword>
<feature type="transmembrane region" description="Helical" evidence="1">
    <location>
        <begin position="66"/>
        <end position="91"/>
    </location>
</feature>
<dbReference type="WBParaSite" id="L893_g22061.t1">
    <property type="protein sequence ID" value="L893_g22061.t1"/>
    <property type="gene ID" value="L893_g22061"/>
</dbReference>
<feature type="transmembrane region" description="Helical" evidence="1">
    <location>
        <begin position="103"/>
        <end position="128"/>
    </location>
</feature>
<keyword evidence="1" id="KW-1133">Transmembrane helix</keyword>
<feature type="transmembrane region" description="Helical" evidence="1">
    <location>
        <begin position="238"/>
        <end position="263"/>
    </location>
</feature>
<name>A0A1I7Z1U4_9BILA</name>
<reference evidence="3" key="1">
    <citation type="submission" date="2016-11" db="UniProtKB">
        <authorList>
            <consortium name="WormBaseParasite"/>
        </authorList>
    </citation>
    <scope>IDENTIFICATION</scope>
</reference>
<evidence type="ECO:0000313" key="2">
    <source>
        <dbReference type="Proteomes" id="UP000095287"/>
    </source>
</evidence>
<dbReference type="PANTHER" id="PTHR23021">
    <property type="entry name" value="SERPENTINE RECEPTOR, CLASS T"/>
    <property type="match status" value="1"/>
</dbReference>
<feature type="transmembrane region" description="Helical" evidence="1">
    <location>
        <begin position="149"/>
        <end position="173"/>
    </location>
</feature>
<organism evidence="2 3">
    <name type="scientific">Steinernema glaseri</name>
    <dbReference type="NCBI Taxonomy" id="37863"/>
    <lineage>
        <taxon>Eukaryota</taxon>
        <taxon>Metazoa</taxon>
        <taxon>Ecdysozoa</taxon>
        <taxon>Nematoda</taxon>
        <taxon>Chromadorea</taxon>
        <taxon>Rhabditida</taxon>
        <taxon>Tylenchina</taxon>
        <taxon>Panagrolaimomorpha</taxon>
        <taxon>Strongyloidoidea</taxon>
        <taxon>Steinernematidae</taxon>
        <taxon>Steinernema</taxon>
    </lineage>
</organism>
<proteinExistence type="predicted"/>
<protein>
    <submittedName>
        <fullName evidence="3">G_PROTEIN_RECEP_F1_2 domain-containing protein</fullName>
    </submittedName>
</protein>
<dbReference type="PANTHER" id="PTHR23021:SF26">
    <property type="entry name" value="SERPENTINE RECEPTOR, CLASS T"/>
    <property type="match status" value="1"/>
</dbReference>
<evidence type="ECO:0000256" key="1">
    <source>
        <dbReference type="SAM" id="Phobius"/>
    </source>
</evidence>
<dbReference type="InterPro" id="IPR019425">
    <property type="entry name" value="7TM_GPCR_serpentine_rcpt_Srt"/>
</dbReference>
<dbReference type="SUPFAM" id="SSF81321">
    <property type="entry name" value="Family A G protein-coupled receptor-like"/>
    <property type="match status" value="1"/>
</dbReference>
<dbReference type="AlphaFoldDB" id="A0A1I7Z1U4"/>
<sequence>MDAGQTLPYCSPNDTALQSSHVVPIVFSEQRYMLGGLYLVVWALGFFPQCLCLYSICHKQHLKYPCYVLMMFVSVLDLSNLTTCVLTAGIFSLLDIHHCNSGYWVIIIGYVTLWLWFAYCGAAMILALNRVLEFSSKHTSELLFDGRRCWLWVFVSLGYACLVQCTVSKPFYYYNPTEGVFNFFTLHTTPTNVNHIVNNMFTFLFVSVSYTSMRLLLKIKMRQGVSTVRAVSSLEAKLSIQTFVVGILAAFATIGYIGMSYFLFARVPLTGALGECLWASVHRGSAYIYLTMNKSMRTTALKLLSVYGGTKVTTLTATPSFVQHK</sequence>
<dbReference type="Pfam" id="PF10321">
    <property type="entry name" value="7TM_GPCR_Srt"/>
    <property type="match status" value="1"/>
</dbReference>
<evidence type="ECO:0000313" key="3">
    <source>
        <dbReference type="WBParaSite" id="L893_g22061.t1"/>
    </source>
</evidence>
<keyword evidence="1" id="KW-0472">Membrane</keyword>
<dbReference type="Gene3D" id="1.20.1070.10">
    <property type="entry name" value="Rhodopsin 7-helix transmembrane proteins"/>
    <property type="match status" value="1"/>
</dbReference>